<feature type="transmembrane region" description="Helical" evidence="2">
    <location>
        <begin position="644"/>
        <end position="667"/>
    </location>
</feature>
<dbReference type="EMBL" id="UAQE01000004">
    <property type="protein sequence ID" value="SPU38230.1"/>
    <property type="molecule type" value="Genomic_DNA"/>
</dbReference>
<gene>
    <name evidence="3" type="primary">p035</name>
    <name evidence="3" type="ORF">NCTC7582_04184</name>
</gene>
<keyword evidence="2" id="KW-0472">Membrane</keyword>
<feature type="transmembrane region" description="Helical" evidence="2">
    <location>
        <begin position="151"/>
        <end position="176"/>
    </location>
</feature>
<sequence length="1576" mass="172327">MDGNFSARIGARITEFMAGMQQVQNTIRNVANDVTISINVNATNAHIQINAIEEQVSNINADVNVNANTTQASAQLALVEEQADDIEVDVDVNANTAQASAQMAIVEEQADHLDNRRIIVRIEARINKFQQKIQRIATSIRAFGELMQHTLMGTMMAVFPMISPLIANIVVALANLGPMIGTVAGSTFALAGAFVSAGAGAGAFAAVAIPTIKKLFDENVKLNSVQKAAKGSFDAMKNTYQDLVKETEKPVLKAFTSAMLFVDKLLKSLQPLFISSAQAMSSLMQQLNATIGTSPLQNFLDYLNKTGAPMLKTVTRSMGNLLQGVFSMLTAFAPLTASTARGFEEMTARFAEWSNGLSGSSKFQSFMDYVNTNMPKIRAIFRDATAGIVYFFSAFGGSSSDMMTGLSNMMARFKEWSASLSQNQGFQTFLSYVQQTAPSVLQLIGNLTKFLVNLGIGMAPVGAGLMNIVNNILEFMNSGMESNRVIGVLLASFISIGGVLLAVVPNVIAFRELFKGLGPAITGGVGKALKAVSGLFTNFSGTMAALGPKVLAFAKSFGKSLLGPIISPVGLVILAITGFIAILVRLYKTNEKFRSQVQTVWAAIKAGISIAVTAIKDLVMSVWSQITAFWNENQESIKSTASTIWNAIGTVVTTVMSVIGAIMQFIWPVIKALIVSTWEAIKDVIQGAINIILGIIKTFSALFKGDWQGVWDGIKQILGGALQAVWGIVNLYFIGKLLGPLKAFGSTAKTFLQGIWTAIKGIFTNTLATIRTVVNNIFSGMKTSIETVWNGIKTFFNTILTGIKTVFTSVWRGIASFLDNLFSSISGLVRAVWNGIKSVISSVLNAIANVVKSIWNGIKNSITSILNGIKATITSIWNGFKNIVSTAMGNVKTAVINGWNSAKSFLENISLVSIGQNIVAGLVTGINNWFGKVKAKIAELAELLPAWLRKKLGIHSPSRVMASVAKWIPAGVAKGVYSNLDYVKQSAEAMSKAAVPNFQQTVQATTNMMDSAKKIITSKTNEIEKEVKAVEAEYAKKKAEATKKSNNKIAEINAKASDKKKKLTAAQQRQILKLHEDEKSVLEKIEKEKAKKIDAIRSKSAKEQYDKLKEYAEHQVGLEKWSTKEQAAYWKYATSLFKEGTEERIKAQIEYNKSMAELTTEQFNKEKDYVDRRKKYNLMSLTQELAAYEKYVKAYKVGSEERIYYEDKIAETKQAIHDRLMTLNEEYISKIKDVQQAEIDGVKELQKAYQDAEDARTKEITSAISIFDEFERKTDVFGSKLIENLRGQVDAMRDWATDLQMLASKGIDKGLLAELQALGPNAQAEISALNKLSTGELNEYENLWKEKTQIARQQAQFELTGQRKEMTDQIEKLQTETKSKLTQYQTEWVEQVKQIREGTKNEFNPMISSMKEIGINAIEGLRNGLASQVPALQAQANEIANTIDKTIRKALQIKSPSRVLEKSGVFSGQGIIQGLASTKGMLENTVRSLTDIMQTEISAASIGLSTALNGGMDSHLLNSYELTSSQDQIGVLKQIAALISKLDFVVELDGDVLSEYVDRNQSNRISSRRTTIGKGV</sequence>
<feature type="transmembrane region" description="Helical" evidence="2">
    <location>
        <begin position="380"/>
        <end position="400"/>
    </location>
</feature>
<keyword evidence="1" id="KW-0175">Coiled coil</keyword>
<feature type="coiled-coil region" evidence="1">
    <location>
        <begin position="1013"/>
        <end position="1069"/>
    </location>
</feature>
<feature type="transmembrane region" description="Helical" evidence="2">
    <location>
        <begin position="485"/>
        <end position="508"/>
    </location>
</feature>
<dbReference type="PANTHER" id="PTHR37813">
    <property type="entry name" value="FELS-2 PROPHAGE PROTEIN"/>
    <property type="match status" value="1"/>
</dbReference>
<evidence type="ECO:0000313" key="3">
    <source>
        <dbReference type="EMBL" id="SPU38230.1"/>
    </source>
</evidence>
<organism evidence="3 4">
    <name type="scientific">Lysinibacillus capsici</name>
    <dbReference type="NCBI Taxonomy" id="2115968"/>
    <lineage>
        <taxon>Bacteria</taxon>
        <taxon>Bacillati</taxon>
        <taxon>Bacillota</taxon>
        <taxon>Bacilli</taxon>
        <taxon>Bacillales</taxon>
        <taxon>Bacillaceae</taxon>
        <taxon>Lysinibacillus</taxon>
    </lineage>
</organism>
<feature type="transmembrane region" description="Helical" evidence="2">
    <location>
        <begin position="188"/>
        <end position="209"/>
    </location>
</feature>
<dbReference type="Proteomes" id="UP000251431">
    <property type="component" value="Unassembled WGS sequence"/>
</dbReference>
<keyword evidence="2" id="KW-0812">Transmembrane</keyword>
<proteinExistence type="predicted"/>
<feature type="transmembrane region" description="Helical" evidence="2">
    <location>
        <begin position="450"/>
        <end position="473"/>
    </location>
</feature>
<keyword evidence="2" id="KW-1133">Transmembrane helix</keyword>
<protein>
    <submittedName>
        <fullName evidence="3">Phage SPP1 structural protein</fullName>
    </submittedName>
</protein>
<name>A0A2X1A461_9BACI</name>
<evidence type="ECO:0000313" key="4">
    <source>
        <dbReference type="Proteomes" id="UP000251431"/>
    </source>
</evidence>
<accession>A0A2X1A461</accession>
<reference evidence="3 4" key="1">
    <citation type="submission" date="2018-06" db="EMBL/GenBank/DDBJ databases">
        <authorList>
            <consortium name="Pathogen Informatics"/>
            <person name="Doyle S."/>
        </authorList>
    </citation>
    <scope>NUCLEOTIDE SEQUENCE [LARGE SCALE GENOMIC DNA]</scope>
    <source>
        <strain evidence="3 4">NCTC7582</strain>
    </source>
</reference>
<dbReference type="SUPFAM" id="SSF58113">
    <property type="entry name" value="Apolipoprotein A-I"/>
    <property type="match status" value="1"/>
</dbReference>
<feature type="transmembrane region" description="Helical" evidence="2">
    <location>
        <begin position="565"/>
        <end position="587"/>
    </location>
</feature>
<dbReference type="PANTHER" id="PTHR37813:SF1">
    <property type="entry name" value="FELS-2 PROPHAGE PROTEIN"/>
    <property type="match status" value="1"/>
</dbReference>
<dbReference type="Gene3D" id="1.20.120.20">
    <property type="entry name" value="Apolipoprotein"/>
    <property type="match status" value="2"/>
</dbReference>
<dbReference type="InterPro" id="IPR016024">
    <property type="entry name" value="ARM-type_fold"/>
</dbReference>
<dbReference type="SUPFAM" id="SSF48371">
    <property type="entry name" value="ARM repeat"/>
    <property type="match status" value="1"/>
</dbReference>
<evidence type="ECO:0000256" key="2">
    <source>
        <dbReference type="SAM" id="Phobius"/>
    </source>
</evidence>
<evidence type="ECO:0000256" key="1">
    <source>
        <dbReference type="SAM" id="Coils"/>
    </source>
</evidence>
<dbReference type="RefSeq" id="WP_112118278.1">
    <property type="nucleotide sequence ID" value="NZ_UAQE01000004.1"/>
</dbReference>